<dbReference type="Pfam" id="PF24681">
    <property type="entry name" value="Kelch_KLHDC2_KLHL20_DRC7"/>
    <property type="match status" value="1"/>
</dbReference>
<evidence type="ECO:0008006" key="5">
    <source>
        <dbReference type="Google" id="ProtNLM"/>
    </source>
</evidence>
<dbReference type="GeneID" id="68107360"/>
<keyword evidence="4" id="KW-1185">Reference proteome</keyword>
<gene>
    <name evidence="3" type="ORF">FDP41_000142</name>
</gene>
<reference evidence="3 4" key="1">
    <citation type="journal article" date="2019" name="Sci. Rep.">
        <title>Nanopore sequencing improves the draft genome of the human pathogenic amoeba Naegleria fowleri.</title>
        <authorList>
            <person name="Liechti N."/>
            <person name="Schurch N."/>
            <person name="Bruggmann R."/>
            <person name="Wittwer M."/>
        </authorList>
    </citation>
    <scope>NUCLEOTIDE SEQUENCE [LARGE SCALE GENOMIC DNA]</scope>
    <source>
        <strain evidence="3 4">ATCC 30894</strain>
    </source>
</reference>
<dbReference type="OMA" id="CFIDIRQ"/>
<dbReference type="PANTHER" id="PTHR46093:SF18">
    <property type="entry name" value="FIBRONECTIN TYPE-III DOMAIN-CONTAINING PROTEIN"/>
    <property type="match status" value="1"/>
</dbReference>
<dbReference type="RefSeq" id="XP_044569816.1">
    <property type="nucleotide sequence ID" value="XM_044704502.1"/>
</dbReference>
<protein>
    <recommendedName>
        <fullName evidence="5">DUF4110 domain-containing protein</fullName>
    </recommendedName>
</protein>
<evidence type="ECO:0000256" key="2">
    <source>
        <dbReference type="ARBA" id="ARBA00022737"/>
    </source>
</evidence>
<keyword evidence="1" id="KW-0880">Kelch repeat</keyword>
<dbReference type="Proteomes" id="UP000444721">
    <property type="component" value="Unassembled WGS sequence"/>
</dbReference>
<comment type="caution">
    <text evidence="3">The sequence shown here is derived from an EMBL/GenBank/DDBJ whole genome shotgun (WGS) entry which is preliminary data.</text>
</comment>
<dbReference type="VEuPathDB" id="AmoebaDB:NfTy_025470"/>
<dbReference type="VEuPathDB" id="AmoebaDB:NF0011490"/>
<dbReference type="InterPro" id="IPR015915">
    <property type="entry name" value="Kelch-typ_b-propeller"/>
</dbReference>
<dbReference type="Gene3D" id="2.120.10.80">
    <property type="entry name" value="Kelch-type beta propeller"/>
    <property type="match status" value="2"/>
</dbReference>
<proteinExistence type="predicted"/>
<sequence length="384" mass="44834">MLSLRNPNTNHPNQLVARMKELNFHDHDPTVKLPCVRQGHTMIGRVVPSSVSPNMMLEIYISSGRTNSQKTSSSRSSHQRNILNDLWKGQFVLNHNDYNNNTNNHLNNPTLDFSKICWTEFTNLDSKERHNHTSVYFEKLNKIITFGGSNPEEYCDSLCFIDIRQQQQPTVENLNKQQLMQEWPKNKTWKEIKPKNSPPKGRCWHASQMYKDRYLLVCGGFYTKGRELYLNDLWSFDMETLLWTCLIENNDKKNINAMQQRNRHGMFLWNDLLFVLGGNYFDGSRDHFLHDMYYVDLSRCEALIESKIVKVKSISWTSMTIVINDDDASKEFLNEGRGHFTSITLPTSTCEGNNSQVNFLLFGGESYKKRHNSFILLTIQRVQE</sequence>
<dbReference type="PANTHER" id="PTHR46093">
    <property type="entry name" value="ACYL-COA-BINDING DOMAIN-CONTAINING PROTEIN 5"/>
    <property type="match status" value="1"/>
</dbReference>
<dbReference type="OrthoDB" id="45365at2759"/>
<evidence type="ECO:0000313" key="4">
    <source>
        <dbReference type="Proteomes" id="UP000444721"/>
    </source>
</evidence>
<dbReference type="SUPFAM" id="SSF117281">
    <property type="entry name" value="Kelch motif"/>
    <property type="match status" value="1"/>
</dbReference>
<evidence type="ECO:0000313" key="3">
    <source>
        <dbReference type="EMBL" id="KAF0985103.1"/>
    </source>
</evidence>
<evidence type="ECO:0000256" key="1">
    <source>
        <dbReference type="ARBA" id="ARBA00022441"/>
    </source>
</evidence>
<organism evidence="3 4">
    <name type="scientific">Naegleria fowleri</name>
    <name type="common">Brain eating amoeba</name>
    <dbReference type="NCBI Taxonomy" id="5763"/>
    <lineage>
        <taxon>Eukaryota</taxon>
        <taxon>Discoba</taxon>
        <taxon>Heterolobosea</taxon>
        <taxon>Tetramitia</taxon>
        <taxon>Eutetramitia</taxon>
        <taxon>Vahlkampfiidae</taxon>
        <taxon>Naegleria</taxon>
    </lineage>
</organism>
<keyword evidence="2" id="KW-0677">Repeat</keyword>
<dbReference type="EMBL" id="VFQX01000001">
    <property type="protein sequence ID" value="KAF0985103.1"/>
    <property type="molecule type" value="Genomic_DNA"/>
</dbReference>
<dbReference type="VEuPathDB" id="AmoebaDB:FDP41_000142"/>
<name>A0A6A5C3W4_NAEFO</name>
<dbReference type="AlphaFoldDB" id="A0A6A5C3W4"/>
<accession>A0A6A5C3W4</accession>